<dbReference type="PANTHER" id="PTHR30404:SF0">
    <property type="entry name" value="N-ACETYLMURAMOYL-L-ALANINE AMIDASE AMIC"/>
    <property type="match status" value="1"/>
</dbReference>
<dbReference type="InterPro" id="IPR002508">
    <property type="entry name" value="MurNAc-LAA_cat"/>
</dbReference>
<dbReference type="SMART" id="SM00646">
    <property type="entry name" value="Ami_3"/>
    <property type="match status" value="1"/>
</dbReference>
<sequence length="307" mass="33788">MNFPKAPRITNIWSKVVDGENGEWLSKVVIESTRPYSYIARNSGSKVTFTGKGAVVNLPEGKIEVNDGLLREIGIRTDERDFFSVEMLLDHPAEFRLSAEKGLPFRVKIFFDRSPIINLFTGKKVAVDPGHGGRDAGGRGPVSLLEKDIVLLIARNLEKLLHRAGSQVILTREGDIDLSREERFQMAGRAGADVYISIHNLARADSSEEGISTLYSPANRQSALLAGFIQEELLKKLKARNRGTGGQPELAAMGGIPAVETEVLAITNLVEEVFLRGLTVRKKAAEGIFNGLIKYFARNRQDSEGEN</sequence>
<accession>A5D0P9</accession>
<dbReference type="eggNOG" id="COG0860">
    <property type="taxonomic scope" value="Bacteria"/>
</dbReference>
<dbReference type="Pfam" id="PF01520">
    <property type="entry name" value="Amidase_3"/>
    <property type="match status" value="1"/>
</dbReference>
<dbReference type="KEGG" id="pth:PTH_2007"/>
<name>A5D0P9_PELTS</name>
<dbReference type="SUPFAM" id="SSF53187">
    <property type="entry name" value="Zn-dependent exopeptidases"/>
    <property type="match status" value="1"/>
</dbReference>
<keyword evidence="4" id="KW-1185">Reference proteome</keyword>
<dbReference type="Gene3D" id="3.40.630.40">
    <property type="entry name" value="Zn-dependent exopeptidases"/>
    <property type="match status" value="1"/>
</dbReference>
<protein>
    <submittedName>
        <fullName evidence="3">N-acetylmuramoyl-L-alanine amidase</fullName>
    </submittedName>
</protein>
<dbReference type="PANTHER" id="PTHR30404">
    <property type="entry name" value="N-ACETYLMURAMOYL-L-ALANINE AMIDASE"/>
    <property type="match status" value="1"/>
</dbReference>
<keyword evidence="1" id="KW-0378">Hydrolase</keyword>
<dbReference type="AlphaFoldDB" id="A5D0P9"/>
<dbReference type="HOGENOM" id="CLU_932942_0_0_9"/>
<proteinExistence type="predicted"/>
<gene>
    <name evidence="3" type="primary">AmiC</name>
    <name evidence="3" type="ordered locus">PTH_2007</name>
</gene>
<organism evidence="3 4">
    <name type="scientific">Pelotomaculum thermopropionicum (strain DSM 13744 / JCM 10971 / SI)</name>
    <dbReference type="NCBI Taxonomy" id="370438"/>
    <lineage>
        <taxon>Bacteria</taxon>
        <taxon>Bacillati</taxon>
        <taxon>Bacillota</taxon>
        <taxon>Clostridia</taxon>
        <taxon>Eubacteriales</taxon>
        <taxon>Desulfotomaculaceae</taxon>
        <taxon>Pelotomaculum</taxon>
    </lineage>
</organism>
<dbReference type="GO" id="GO:0030288">
    <property type="term" value="C:outer membrane-bounded periplasmic space"/>
    <property type="evidence" value="ECO:0007669"/>
    <property type="project" value="TreeGrafter"/>
</dbReference>
<dbReference type="STRING" id="370438.PTH_2007"/>
<evidence type="ECO:0000313" key="4">
    <source>
        <dbReference type="Proteomes" id="UP000006556"/>
    </source>
</evidence>
<reference evidence="4" key="1">
    <citation type="journal article" date="2008" name="Genome Res.">
        <title>The genome of Pelotomaculum thermopropionicum reveals niche-associated evolution in anaerobic microbiota.</title>
        <authorList>
            <person name="Kosaka T."/>
            <person name="Kato S."/>
            <person name="Shimoyama T."/>
            <person name="Ishii S."/>
            <person name="Abe T."/>
            <person name="Watanabe K."/>
        </authorList>
    </citation>
    <scope>NUCLEOTIDE SEQUENCE [LARGE SCALE GENOMIC DNA]</scope>
    <source>
        <strain evidence="4">DSM 13744 / JCM 10971 / SI</strain>
    </source>
</reference>
<evidence type="ECO:0000259" key="2">
    <source>
        <dbReference type="SMART" id="SM00646"/>
    </source>
</evidence>
<evidence type="ECO:0000313" key="3">
    <source>
        <dbReference type="EMBL" id="BAF60188.1"/>
    </source>
</evidence>
<dbReference type="EMBL" id="AP009389">
    <property type="protein sequence ID" value="BAF60188.1"/>
    <property type="molecule type" value="Genomic_DNA"/>
</dbReference>
<evidence type="ECO:0000256" key="1">
    <source>
        <dbReference type="ARBA" id="ARBA00022801"/>
    </source>
</evidence>
<feature type="domain" description="MurNAc-LAA" evidence="2">
    <location>
        <begin position="184"/>
        <end position="293"/>
    </location>
</feature>
<dbReference type="GO" id="GO:0008745">
    <property type="term" value="F:N-acetylmuramoyl-L-alanine amidase activity"/>
    <property type="evidence" value="ECO:0007669"/>
    <property type="project" value="InterPro"/>
</dbReference>
<dbReference type="InterPro" id="IPR050695">
    <property type="entry name" value="N-acetylmuramoyl_amidase_3"/>
</dbReference>
<dbReference type="Proteomes" id="UP000006556">
    <property type="component" value="Chromosome"/>
</dbReference>
<dbReference type="GO" id="GO:0009253">
    <property type="term" value="P:peptidoglycan catabolic process"/>
    <property type="evidence" value="ECO:0007669"/>
    <property type="project" value="InterPro"/>
</dbReference>
<dbReference type="CDD" id="cd02696">
    <property type="entry name" value="MurNAc-LAA"/>
    <property type="match status" value="1"/>
</dbReference>